<feature type="transmembrane region" description="Helical" evidence="6">
    <location>
        <begin position="251"/>
        <end position="273"/>
    </location>
</feature>
<evidence type="ECO:0000256" key="3">
    <source>
        <dbReference type="ARBA" id="ARBA00022692"/>
    </source>
</evidence>
<reference evidence="9" key="1">
    <citation type="submission" date="2025-08" db="UniProtKB">
        <authorList>
            <consortium name="RefSeq"/>
        </authorList>
    </citation>
    <scope>IDENTIFICATION</scope>
    <source>
        <tissue evidence="9">Stem</tissue>
    </source>
</reference>
<dbReference type="SUPFAM" id="SSF103481">
    <property type="entry name" value="Multidrug resistance efflux transporter EmrE"/>
    <property type="match status" value="2"/>
</dbReference>
<keyword evidence="8" id="KW-1185">Reference proteome</keyword>
<dbReference type="GO" id="GO:0022857">
    <property type="term" value="F:transmembrane transporter activity"/>
    <property type="evidence" value="ECO:0007669"/>
    <property type="project" value="InterPro"/>
</dbReference>
<dbReference type="eggNOG" id="ENOG502RNNC">
    <property type="taxonomic scope" value="Eukaryota"/>
</dbReference>
<dbReference type="GeneID" id="103487067"/>
<keyword evidence="3 6" id="KW-0812">Transmembrane</keyword>
<sequence>MDRSFLYKEFAPLAGMIAAECATVGSNTVYKAISGHQISFYVFTFYTCLAAALILLPFALIFRRSGVFPSEKLSFLLRLISLSAMGVGCQLFSYKGLEYSSPTLASAISNLIPALTFILAVLFGMEKVALRSSSSIAKIVGSTVSITGALVVVLYKGPIILPNLFSSPTRLNLPPPPLGSSQPNWILGGLCFFVQYLLNSFWYIVLTQTLNMYPDELVVVCLFYVFEVIIAAPICLLAERNMSAWKLKNSMEVVAVLNSGCVGQSFVSAIHTWGVHVKGPVYVSSFRPLSIAIAAATGVIFLGDDLHLGSIIGATIIASGFYSIMWGKIKEEDLKGQDDFSNLESSSKDKVPLLKSCKVQAD</sequence>
<dbReference type="InterPro" id="IPR037185">
    <property type="entry name" value="EmrE-like"/>
</dbReference>
<dbReference type="Pfam" id="PF00892">
    <property type="entry name" value="EamA"/>
    <property type="match status" value="1"/>
</dbReference>
<evidence type="ECO:0000313" key="8">
    <source>
        <dbReference type="Proteomes" id="UP001652600"/>
    </source>
</evidence>
<feature type="transmembrane region" description="Helical" evidence="6">
    <location>
        <begin position="308"/>
        <end position="327"/>
    </location>
</feature>
<proteinExistence type="inferred from homology"/>
<evidence type="ECO:0000256" key="4">
    <source>
        <dbReference type="ARBA" id="ARBA00022989"/>
    </source>
</evidence>
<dbReference type="AlphaFoldDB" id="A0A1S3B850"/>
<feature type="transmembrane region" description="Helical" evidence="6">
    <location>
        <begin position="38"/>
        <end position="63"/>
    </location>
</feature>
<accession>A0A1S3B850</accession>
<evidence type="ECO:0000256" key="6">
    <source>
        <dbReference type="RuleBase" id="RU363077"/>
    </source>
</evidence>
<dbReference type="KEGG" id="cmo:103487067"/>
<evidence type="ECO:0000313" key="9">
    <source>
        <dbReference type="RefSeq" id="XP_008443486.2"/>
    </source>
</evidence>
<dbReference type="GO" id="GO:0016020">
    <property type="term" value="C:membrane"/>
    <property type="evidence" value="ECO:0007669"/>
    <property type="project" value="UniProtKB-SubCell"/>
</dbReference>
<feature type="transmembrane region" description="Helical" evidence="6">
    <location>
        <begin position="185"/>
        <end position="205"/>
    </location>
</feature>
<feature type="transmembrane region" description="Helical" evidence="6">
    <location>
        <begin position="136"/>
        <end position="155"/>
    </location>
</feature>
<dbReference type="PANTHER" id="PTHR31218">
    <property type="entry name" value="WAT1-RELATED PROTEIN"/>
    <property type="match status" value="1"/>
</dbReference>
<keyword evidence="4 6" id="KW-1133">Transmembrane helix</keyword>
<evidence type="ECO:0000256" key="2">
    <source>
        <dbReference type="ARBA" id="ARBA00007635"/>
    </source>
</evidence>
<dbReference type="InterPro" id="IPR030184">
    <property type="entry name" value="WAT1-related"/>
</dbReference>
<gene>
    <name evidence="9" type="primary">LOC103487067</name>
</gene>
<comment type="subcellular location">
    <subcellularLocation>
        <location evidence="1 6">Membrane</location>
        <topology evidence="1 6">Multi-pass membrane protein</topology>
    </subcellularLocation>
</comment>
<organism evidence="8 9">
    <name type="scientific">Cucumis melo</name>
    <name type="common">Muskmelon</name>
    <dbReference type="NCBI Taxonomy" id="3656"/>
    <lineage>
        <taxon>Eukaryota</taxon>
        <taxon>Viridiplantae</taxon>
        <taxon>Streptophyta</taxon>
        <taxon>Embryophyta</taxon>
        <taxon>Tracheophyta</taxon>
        <taxon>Spermatophyta</taxon>
        <taxon>Magnoliopsida</taxon>
        <taxon>eudicotyledons</taxon>
        <taxon>Gunneridae</taxon>
        <taxon>Pentapetalae</taxon>
        <taxon>rosids</taxon>
        <taxon>fabids</taxon>
        <taxon>Cucurbitales</taxon>
        <taxon>Cucurbitaceae</taxon>
        <taxon>Benincaseae</taxon>
        <taxon>Cucumis</taxon>
    </lineage>
</organism>
<dbReference type="Proteomes" id="UP001652600">
    <property type="component" value="Chromosome 4"/>
</dbReference>
<dbReference type="RefSeq" id="XP_008443486.2">
    <property type="nucleotide sequence ID" value="XM_008445264.3"/>
</dbReference>
<evidence type="ECO:0000259" key="7">
    <source>
        <dbReference type="Pfam" id="PF00892"/>
    </source>
</evidence>
<feature type="transmembrane region" description="Helical" evidence="6">
    <location>
        <begin position="75"/>
        <end position="93"/>
    </location>
</feature>
<feature type="transmembrane region" description="Helical" evidence="6">
    <location>
        <begin position="217"/>
        <end position="239"/>
    </location>
</feature>
<protein>
    <recommendedName>
        <fullName evidence="6">WAT1-related protein</fullName>
    </recommendedName>
</protein>
<dbReference type="InterPro" id="IPR000620">
    <property type="entry name" value="EamA_dom"/>
</dbReference>
<evidence type="ECO:0000256" key="5">
    <source>
        <dbReference type="ARBA" id="ARBA00023136"/>
    </source>
</evidence>
<feature type="transmembrane region" description="Helical" evidence="6">
    <location>
        <begin position="285"/>
        <end position="302"/>
    </location>
</feature>
<feature type="domain" description="EamA" evidence="7">
    <location>
        <begin position="18"/>
        <end position="146"/>
    </location>
</feature>
<evidence type="ECO:0000256" key="1">
    <source>
        <dbReference type="ARBA" id="ARBA00004141"/>
    </source>
</evidence>
<keyword evidence="5 6" id="KW-0472">Membrane</keyword>
<name>A0A1S3B850_CUCME</name>
<comment type="similarity">
    <text evidence="2 6">Belongs to the drug/metabolite transporter (DMT) superfamily. Plant drug/metabolite exporter (P-DME) (TC 2.A.7.4) family.</text>
</comment>
<feature type="transmembrane region" description="Helical" evidence="6">
    <location>
        <begin position="105"/>
        <end position="124"/>
    </location>
</feature>